<gene>
    <name evidence="6" type="primary">btuD_1</name>
    <name evidence="6" type="ORF">WGH24286_00022</name>
</gene>
<comment type="caution">
    <text evidence="6">The sequence shown here is derived from an EMBL/GenBank/DDBJ whole genome shotgun (WGS) entry which is preliminary data.</text>
</comment>
<reference evidence="6 7" key="1">
    <citation type="submission" date="2021-11" db="EMBL/GenBank/DDBJ databases">
        <authorList>
            <person name="Depoorter E."/>
        </authorList>
    </citation>
    <scope>NUCLEOTIDE SEQUENCE [LARGE SCALE GENOMIC DNA]</scope>
    <source>
        <strain evidence="6 7">LMG 24286</strain>
    </source>
</reference>
<dbReference type="InterPro" id="IPR050763">
    <property type="entry name" value="ABC_transporter_ATP-binding"/>
</dbReference>
<comment type="similarity">
    <text evidence="1">Belongs to the ABC transporter superfamily.</text>
</comment>
<keyword evidence="7" id="KW-1185">Reference proteome</keyword>
<evidence type="ECO:0000256" key="4">
    <source>
        <dbReference type="ARBA" id="ARBA00022840"/>
    </source>
</evidence>
<name>A0ABM8Z8F0_9LACO</name>
<keyword evidence="2" id="KW-0813">Transport</keyword>
<organism evidence="6 7">
    <name type="scientific">Periweissella ghanensis</name>
    <dbReference type="NCBI Taxonomy" id="467997"/>
    <lineage>
        <taxon>Bacteria</taxon>
        <taxon>Bacillati</taxon>
        <taxon>Bacillota</taxon>
        <taxon>Bacilli</taxon>
        <taxon>Lactobacillales</taxon>
        <taxon>Lactobacillaceae</taxon>
        <taxon>Periweissella</taxon>
    </lineage>
</organism>
<evidence type="ECO:0000256" key="2">
    <source>
        <dbReference type="ARBA" id="ARBA00022448"/>
    </source>
</evidence>
<dbReference type="Proteomes" id="UP000789719">
    <property type="component" value="Unassembled WGS sequence"/>
</dbReference>
<dbReference type="EMBL" id="CAKKNT010000001">
    <property type="protein sequence ID" value="CAH0417610.1"/>
    <property type="molecule type" value="Genomic_DNA"/>
</dbReference>
<feature type="domain" description="ABC transporter" evidence="5">
    <location>
        <begin position="5"/>
        <end position="235"/>
    </location>
</feature>
<dbReference type="PROSITE" id="PS50893">
    <property type="entry name" value="ABC_TRANSPORTER_2"/>
    <property type="match status" value="1"/>
</dbReference>
<sequence length="300" mass="34263">MNHIIQVEDIVKKYPKVEYNSLDKVSFVIEKGERVGIVGLNGAGKSTLLKIIMGILNPSEGTVKTFGKNPMHNRKQIAGKLGVVFGQRTQLQWDIPVIDSYELLGSIYGTANIDERINYFEKYFYLEKILNKPVRSLSLGQKMIAEFVGIMIHDPELIILDEPTIGLDLEIKKKMIDSIKNLDISKTIIFTSHILEDIYDVCDRVIIINKGKKVFDGSMREIDRSSTPAKVIVTIDNDELFLSSESYVVRHINYGIFEVEINQVTEISQFLQEVTRQNTILNLEIKTEKLERLIKSLQEQ</sequence>
<dbReference type="SUPFAM" id="SSF52540">
    <property type="entry name" value="P-loop containing nucleoside triphosphate hydrolases"/>
    <property type="match status" value="1"/>
</dbReference>
<evidence type="ECO:0000259" key="5">
    <source>
        <dbReference type="PROSITE" id="PS50893"/>
    </source>
</evidence>
<protein>
    <submittedName>
        <fullName evidence="6">Vitamin B12 import ATP-binding protein BtuD</fullName>
    </submittedName>
</protein>
<dbReference type="InterPro" id="IPR027417">
    <property type="entry name" value="P-loop_NTPase"/>
</dbReference>
<dbReference type="GO" id="GO:0005524">
    <property type="term" value="F:ATP binding"/>
    <property type="evidence" value="ECO:0007669"/>
    <property type="project" value="UniProtKB-KW"/>
</dbReference>
<dbReference type="InterPro" id="IPR003593">
    <property type="entry name" value="AAA+_ATPase"/>
</dbReference>
<dbReference type="PANTHER" id="PTHR42711:SF5">
    <property type="entry name" value="ABC TRANSPORTER ATP-BINDING PROTEIN NATA"/>
    <property type="match status" value="1"/>
</dbReference>
<dbReference type="SMART" id="SM00382">
    <property type="entry name" value="AAA"/>
    <property type="match status" value="1"/>
</dbReference>
<keyword evidence="4 6" id="KW-0067">ATP-binding</keyword>
<dbReference type="PANTHER" id="PTHR42711">
    <property type="entry name" value="ABC TRANSPORTER ATP-BINDING PROTEIN"/>
    <property type="match status" value="1"/>
</dbReference>
<evidence type="ECO:0000313" key="7">
    <source>
        <dbReference type="Proteomes" id="UP000789719"/>
    </source>
</evidence>
<dbReference type="Gene3D" id="3.40.50.300">
    <property type="entry name" value="P-loop containing nucleotide triphosphate hydrolases"/>
    <property type="match status" value="1"/>
</dbReference>
<evidence type="ECO:0000256" key="3">
    <source>
        <dbReference type="ARBA" id="ARBA00022741"/>
    </source>
</evidence>
<dbReference type="InterPro" id="IPR003439">
    <property type="entry name" value="ABC_transporter-like_ATP-bd"/>
</dbReference>
<accession>A0ABM8Z8F0</accession>
<evidence type="ECO:0000256" key="1">
    <source>
        <dbReference type="ARBA" id="ARBA00005417"/>
    </source>
</evidence>
<dbReference type="Pfam" id="PF00005">
    <property type="entry name" value="ABC_tran"/>
    <property type="match status" value="1"/>
</dbReference>
<proteinExistence type="inferred from homology"/>
<dbReference type="RefSeq" id="WP_230097743.1">
    <property type="nucleotide sequence ID" value="NZ_CAKKNT010000001.1"/>
</dbReference>
<keyword evidence="3" id="KW-0547">Nucleotide-binding</keyword>
<evidence type="ECO:0000313" key="6">
    <source>
        <dbReference type="EMBL" id="CAH0417610.1"/>
    </source>
</evidence>